<geneLocation type="mitochondrion" evidence="2"/>
<dbReference type="EMBL" id="OVEO01000017">
    <property type="protein sequence ID" value="SPR01400.1"/>
    <property type="molecule type" value="Genomic_DNA"/>
</dbReference>
<gene>
    <name evidence="1" type="ORF">PBRA_001984</name>
    <name evidence="2" type="ORF">PLBR_LOCUS8615</name>
</gene>
<dbReference type="AlphaFoldDB" id="A0A0G4J176"/>
<sequence>MLRNLLIVSSSGIVLFAKDFTSALSQPRLLGGLITAMLKASVIRTGYPVSLIEFDNVAVAIQSDSKCKVSCSLFYDKEDGPAFGRLLALEILQAFVQQYSSQLVQISANLKDFSGFNHKISDAIRSAIRPALDALTGVRGVQTALLVSGDTMLCATQDVDKVGVVANLEALFGIASDIMSWQRDLPMYMSLHSQSVRIVVLPIGRATLVVACKPAVDARKTDAEINRSALLVQKILLMNSNLQESWSFL</sequence>
<dbReference type="Proteomes" id="UP000290189">
    <property type="component" value="Unassembled WGS sequence"/>
</dbReference>
<protein>
    <submittedName>
        <fullName evidence="1">Uncharacterized protein</fullName>
    </submittedName>
</protein>
<dbReference type="OrthoDB" id="10261052at2759"/>
<keyword evidence="2" id="KW-0496">Mitochondrion</keyword>
<name>A0A0G4J176_PLABS</name>
<evidence type="ECO:0000313" key="1">
    <source>
        <dbReference type="EMBL" id="CEP01378.1"/>
    </source>
</evidence>
<dbReference type="OMA" id="RILIWRI"/>
<evidence type="ECO:0000313" key="3">
    <source>
        <dbReference type="Proteomes" id="UP000039324"/>
    </source>
</evidence>
<dbReference type="Proteomes" id="UP000039324">
    <property type="component" value="Unassembled WGS sequence"/>
</dbReference>
<organism evidence="1 3">
    <name type="scientific">Plasmodiophora brassicae</name>
    <name type="common">Clubroot disease agent</name>
    <dbReference type="NCBI Taxonomy" id="37360"/>
    <lineage>
        <taxon>Eukaryota</taxon>
        <taxon>Sar</taxon>
        <taxon>Rhizaria</taxon>
        <taxon>Endomyxa</taxon>
        <taxon>Phytomyxea</taxon>
        <taxon>Plasmodiophorida</taxon>
        <taxon>Plasmodiophoridae</taxon>
        <taxon>Plasmodiophora</taxon>
    </lineage>
</organism>
<dbReference type="EMBL" id="CDSF01000112">
    <property type="protein sequence ID" value="CEP01378.1"/>
    <property type="molecule type" value="Genomic_DNA"/>
</dbReference>
<evidence type="ECO:0000313" key="2">
    <source>
        <dbReference type="EMBL" id="SPR01400.1"/>
    </source>
</evidence>
<reference evidence="2 4" key="2">
    <citation type="submission" date="2018-03" db="EMBL/GenBank/DDBJ databases">
        <authorList>
            <person name="Fogelqvist J."/>
        </authorList>
    </citation>
    <scope>NUCLEOTIDE SEQUENCE [LARGE SCALE GENOMIC DNA]</scope>
</reference>
<keyword evidence="3" id="KW-1185">Reference proteome</keyword>
<proteinExistence type="predicted"/>
<accession>A0A0G4J176</accession>
<reference evidence="1" key="1">
    <citation type="submission" date="2015-02" db="EMBL/GenBank/DDBJ databases">
        <authorList>
            <person name="Chooi Y.-H."/>
        </authorList>
    </citation>
    <scope>NUCLEOTIDE SEQUENCE [LARGE SCALE GENOMIC DNA]</scope>
    <source>
        <strain evidence="1">E3</strain>
    </source>
</reference>
<evidence type="ECO:0000313" key="4">
    <source>
        <dbReference type="Proteomes" id="UP000290189"/>
    </source>
</evidence>